<proteinExistence type="inferred from homology"/>
<evidence type="ECO:0000256" key="7">
    <source>
        <dbReference type="ARBA" id="ARBA00023609"/>
    </source>
</evidence>
<evidence type="ECO:0000256" key="3">
    <source>
        <dbReference type="ARBA" id="ARBA00022692"/>
    </source>
</evidence>
<protein>
    <submittedName>
        <fullName evidence="11">Porin family protein</fullName>
    </submittedName>
</protein>
<evidence type="ECO:0000256" key="4">
    <source>
        <dbReference type="ARBA" id="ARBA00022729"/>
    </source>
</evidence>
<keyword evidence="6" id="KW-0998">Cell outer membrane</keyword>
<keyword evidence="4 8" id="KW-0732">Signal</keyword>
<dbReference type="Proteomes" id="UP001529514">
    <property type="component" value="Chromosome"/>
</dbReference>
<dbReference type="Pfam" id="PF24575">
    <property type="entry name" value="TPR_Slam"/>
    <property type="match status" value="1"/>
</dbReference>
<evidence type="ECO:0000256" key="8">
    <source>
        <dbReference type="SAM" id="SignalP"/>
    </source>
</evidence>
<keyword evidence="12" id="KW-1185">Reference proteome</keyword>
<dbReference type="Gene3D" id="1.25.40.10">
    <property type="entry name" value="Tetratricopeptide repeat domain"/>
    <property type="match status" value="1"/>
</dbReference>
<dbReference type="Pfam" id="PF04575">
    <property type="entry name" value="SlipAM"/>
    <property type="match status" value="1"/>
</dbReference>
<comment type="similarity">
    <text evidence="7">Belongs to the Slam family.</text>
</comment>
<feature type="domain" description="Surface lipoprotein assembly modifier C-terminal" evidence="9">
    <location>
        <begin position="198"/>
        <end position="491"/>
    </location>
</feature>
<gene>
    <name evidence="11" type="ORF">TCT1_35930</name>
</gene>
<evidence type="ECO:0000313" key="12">
    <source>
        <dbReference type="Proteomes" id="UP001529514"/>
    </source>
</evidence>
<dbReference type="InterPro" id="IPR011990">
    <property type="entry name" value="TPR-like_helical_dom_sf"/>
</dbReference>
<evidence type="ECO:0000256" key="2">
    <source>
        <dbReference type="ARBA" id="ARBA00022452"/>
    </source>
</evidence>
<dbReference type="EMBL" id="AP028978">
    <property type="protein sequence ID" value="BET98672.1"/>
    <property type="molecule type" value="Genomic_DNA"/>
</dbReference>
<dbReference type="InterPro" id="IPR057556">
    <property type="entry name" value="TPR_Slam"/>
</dbReference>
<evidence type="ECO:0000256" key="6">
    <source>
        <dbReference type="ARBA" id="ARBA00023237"/>
    </source>
</evidence>
<accession>A0ABN7C8C7</accession>
<dbReference type="InterPro" id="IPR007655">
    <property type="entry name" value="Slam_C"/>
</dbReference>
<organism evidence="11 12">
    <name type="scientific">Xenorhabdus taiwanensis</name>
    <dbReference type="NCBI Taxonomy" id="3085177"/>
    <lineage>
        <taxon>Bacteria</taxon>
        <taxon>Pseudomonadati</taxon>
        <taxon>Pseudomonadota</taxon>
        <taxon>Gammaproteobacteria</taxon>
        <taxon>Enterobacterales</taxon>
        <taxon>Morganellaceae</taxon>
        <taxon>Xenorhabdus</taxon>
    </lineage>
</organism>
<keyword evidence="2" id="KW-1134">Transmembrane beta strand</keyword>
<keyword evidence="3" id="KW-0812">Transmembrane</keyword>
<feature type="domain" description="Surface lipoprotein assembly modifier N-terminal TPR repeats region" evidence="10">
    <location>
        <begin position="73"/>
        <end position="168"/>
    </location>
</feature>
<comment type="subcellular location">
    <subcellularLocation>
        <location evidence="1">Cell outer membrane</location>
        <topology evidence="1">Multi-pass membrane protein</topology>
    </subcellularLocation>
</comment>
<name>A0ABN7C8C7_9GAMM</name>
<evidence type="ECO:0000259" key="10">
    <source>
        <dbReference type="Pfam" id="PF24575"/>
    </source>
</evidence>
<sequence>MSDNRTTPILLTALMALCLSLPTYADEDTSHKIWQETQYNQRENEDNLITPEPIFSKDGSSLIVINGQTFLVENNLNDISQALYLAVNHQQWSDVNRFLTIYQKMPGHDVMLVSFAQGSLARFEGNLDLAAYHYQQILNQQPDFTRIKLELARVYFEDHKNRESEQLFTGLSKQYELPETVVKNIDSYLKAIALRNGWRGSFSVGYAYNDNVNMSSESPPTCLIPNPNGGCHKERHIPKAIKAWGMSYDATVSRRYQLSGHHGIFGRSLIYGENYRDYHDENENTFLLVGGYNYKSRNHDISFGPLYEYKQRADYTFSHSIGAKTEWRWVLTKKTALNVELEHKLLRHRQNYRWKNGALTSSYLTLSHTISKEFVLFGGGDWVYRNNDLHPTDSYQQWGFRAGIAGQIYTGINGSLFATLRARRFDAYNPIFEVKRQENEQIYTAVIKVPAAEIWGMTPSFTFRHRRNHSNVDWLYSYNKNEVLIRLEKYF</sequence>
<evidence type="ECO:0000256" key="5">
    <source>
        <dbReference type="ARBA" id="ARBA00023136"/>
    </source>
</evidence>
<evidence type="ECO:0000259" key="9">
    <source>
        <dbReference type="Pfam" id="PF04575"/>
    </source>
</evidence>
<evidence type="ECO:0000256" key="1">
    <source>
        <dbReference type="ARBA" id="ARBA00004571"/>
    </source>
</evidence>
<dbReference type="RefSeq" id="WP_374052111.1">
    <property type="nucleotide sequence ID" value="NZ_AP028978.1"/>
</dbReference>
<feature type="chain" id="PRO_5046687186" evidence="8">
    <location>
        <begin position="26"/>
        <end position="491"/>
    </location>
</feature>
<reference evidence="11 12" key="1">
    <citation type="submission" date="2023-10" db="EMBL/GenBank/DDBJ databases">
        <title>Xenorhabdus taiwanensis sp. nov., a symbiotic bacterium associated with the entomopathogenic nematode Steinernema taiwanensis.</title>
        <authorList>
            <person name="Tseng C.T."/>
            <person name="Shu H.Y."/>
            <person name="Chen M.H."/>
            <person name="Fang Y.J."/>
            <person name="Wu T.L."/>
            <person name="Lin Y.C."/>
            <person name="Huang C.J."/>
        </authorList>
    </citation>
    <scope>NUCLEOTIDE SEQUENCE [LARGE SCALE GENOMIC DNA]</scope>
    <source>
        <strain evidence="11 12">TCT-1</strain>
    </source>
</reference>
<evidence type="ECO:0000313" key="11">
    <source>
        <dbReference type="EMBL" id="BET98672.1"/>
    </source>
</evidence>
<feature type="signal peptide" evidence="8">
    <location>
        <begin position="1"/>
        <end position="25"/>
    </location>
</feature>
<keyword evidence="5" id="KW-0472">Membrane</keyword>